<dbReference type="GeneID" id="102992684"/>
<organism evidence="6 7">
    <name type="scientific">Physeter macrocephalus</name>
    <name type="common">Sperm whale</name>
    <name type="synonym">Physeter catodon</name>
    <dbReference type="NCBI Taxonomy" id="9755"/>
    <lineage>
        <taxon>Eukaryota</taxon>
        <taxon>Metazoa</taxon>
        <taxon>Chordata</taxon>
        <taxon>Craniata</taxon>
        <taxon>Vertebrata</taxon>
        <taxon>Euteleostomi</taxon>
        <taxon>Mammalia</taxon>
        <taxon>Eutheria</taxon>
        <taxon>Laurasiatheria</taxon>
        <taxon>Artiodactyla</taxon>
        <taxon>Whippomorpha</taxon>
        <taxon>Cetacea</taxon>
        <taxon>Odontoceti</taxon>
        <taxon>Physeteridae</taxon>
        <taxon>Physeter</taxon>
    </lineage>
</organism>
<dbReference type="Gene3D" id="2.60.120.200">
    <property type="match status" value="1"/>
</dbReference>
<dbReference type="InterPro" id="IPR044156">
    <property type="entry name" value="Galectin-like"/>
</dbReference>
<evidence type="ECO:0000256" key="1">
    <source>
        <dbReference type="ARBA" id="ARBA00022734"/>
    </source>
</evidence>
<sequence>MAPSYSVPYTTPLPEGFEVGTVLRIRGVVNQEADRFHVNLMCSDETDSEIVLHFNPRLAESTVVINTMECGAWGSEERVLGGAFHRGQPFDLLIIAVHECFKVVVGDSESHEFIYRLPPKRARCLEVGGDVKLDLVKIF</sequence>
<evidence type="ECO:0000259" key="5">
    <source>
        <dbReference type="PROSITE" id="PS51304"/>
    </source>
</evidence>
<dbReference type="Pfam" id="PF00337">
    <property type="entry name" value="Gal-bind_lectin"/>
    <property type="match status" value="1"/>
</dbReference>
<keyword evidence="2" id="KW-0677">Repeat</keyword>
<reference evidence="7" key="1">
    <citation type="submission" date="2025-08" db="UniProtKB">
        <authorList>
            <consortium name="RefSeq"/>
        </authorList>
    </citation>
    <scope>IDENTIFICATION</scope>
    <source>
        <tissue evidence="7">Muscle</tissue>
    </source>
</reference>
<gene>
    <name evidence="7" type="primary">LOC102992684</name>
</gene>
<dbReference type="InterPro" id="IPR001079">
    <property type="entry name" value="Galectin_CRD"/>
</dbReference>
<dbReference type="Proteomes" id="UP000248484">
    <property type="component" value="Unplaced"/>
</dbReference>
<dbReference type="PROSITE" id="PS51304">
    <property type="entry name" value="GALECTIN"/>
    <property type="match status" value="1"/>
</dbReference>
<dbReference type="PANTHER" id="PTHR11346">
    <property type="entry name" value="GALECTIN"/>
    <property type="match status" value="1"/>
</dbReference>
<proteinExistence type="predicted"/>
<evidence type="ECO:0000256" key="4">
    <source>
        <dbReference type="RuleBase" id="RU102079"/>
    </source>
</evidence>
<accession>A0A2Y9F4T9</accession>
<dbReference type="SMART" id="SM00908">
    <property type="entry name" value="Gal-bind_lectin"/>
    <property type="match status" value="1"/>
</dbReference>
<dbReference type="PANTHER" id="PTHR11346:SF107">
    <property type="entry name" value="GALECTIN-7"/>
    <property type="match status" value="1"/>
</dbReference>
<dbReference type="AlphaFoldDB" id="A0A2Y9F4T9"/>
<evidence type="ECO:0000313" key="6">
    <source>
        <dbReference type="Proteomes" id="UP000248484"/>
    </source>
</evidence>
<dbReference type="OrthoDB" id="6251307at2759"/>
<dbReference type="RefSeq" id="XP_007114627.1">
    <property type="nucleotide sequence ID" value="XM_007114565.4"/>
</dbReference>
<keyword evidence="6" id="KW-1185">Reference proteome</keyword>
<keyword evidence="1 4" id="KW-0430">Lectin</keyword>
<protein>
    <recommendedName>
        <fullName evidence="4">Galectin</fullName>
    </recommendedName>
</protein>
<evidence type="ECO:0000256" key="3">
    <source>
        <dbReference type="ARBA" id="ARBA00055823"/>
    </source>
</evidence>
<dbReference type="SMART" id="SM00276">
    <property type="entry name" value="GLECT"/>
    <property type="match status" value="1"/>
</dbReference>
<evidence type="ECO:0000256" key="2">
    <source>
        <dbReference type="ARBA" id="ARBA00022737"/>
    </source>
</evidence>
<name>A0A2Y9F4T9_PHYMC</name>
<dbReference type="SUPFAM" id="SSF49899">
    <property type="entry name" value="Concanavalin A-like lectins/glucanases"/>
    <property type="match status" value="1"/>
</dbReference>
<dbReference type="GO" id="GO:0030246">
    <property type="term" value="F:carbohydrate binding"/>
    <property type="evidence" value="ECO:0007669"/>
    <property type="project" value="UniProtKB-UniRule"/>
</dbReference>
<dbReference type="KEGG" id="pcad:102992684"/>
<comment type="function">
    <text evidence="3">Galectin that binds lactose and a related range of sugars. May be involved in the assembly of adherens junctions.</text>
</comment>
<feature type="domain" description="Galectin" evidence="5">
    <location>
        <begin position="9"/>
        <end position="139"/>
    </location>
</feature>
<dbReference type="InterPro" id="IPR013320">
    <property type="entry name" value="ConA-like_dom_sf"/>
</dbReference>
<evidence type="ECO:0000313" key="7">
    <source>
        <dbReference type="RefSeq" id="XP_007114627.1"/>
    </source>
</evidence>
<dbReference type="CDD" id="cd00070">
    <property type="entry name" value="GLECT"/>
    <property type="match status" value="1"/>
</dbReference>
<dbReference type="FunFam" id="2.60.120.200:FF:000124">
    <property type="entry name" value="Galectin-4"/>
    <property type="match status" value="1"/>
</dbReference>